<dbReference type="InterPro" id="IPR013096">
    <property type="entry name" value="Cupin_2"/>
</dbReference>
<name>A0ABY8LEV1_9RHOB</name>
<dbReference type="InterPro" id="IPR011051">
    <property type="entry name" value="RmlC_Cupin_sf"/>
</dbReference>
<protein>
    <submittedName>
        <fullName evidence="2">Cupin domain-containing protein</fullName>
    </submittedName>
</protein>
<accession>A0ABY8LEV1</accession>
<feature type="domain" description="Cyclic nucleotide-binding" evidence="1">
    <location>
        <begin position="44"/>
        <end position="87"/>
    </location>
</feature>
<proteinExistence type="predicted"/>
<reference evidence="2 3" key="1">
    <citation type="submission" date="2023-04" db="EMBL/GenBank/DDBJ databases">
        <title>Jannaschia ovalis sp. nov., a marine bacterium isolated from sea tidal flat.</title>
        <authorList>
            <person name="Kwon D.Y."/>
            <person name="Kim J.-J."/>
        </authorList>
    </citation>
    <scope>NUCLEOTIDE SEQUENCE [LARGE SCALE GENOMIC DNA]</scope>
    <source>
        <strain evidence="2 3">GRR-S6-38</strain>
    </source>
</reference>
<sequence length="115" mass="12639">MKVDLNAALADVTAHWRPLRVAGYNGNDVMVVKVKGAFPFHLHEDSDDFFLVLKGEILMDIEDGPTETLRAGDLFVVPAGVTHRPRAPEEAEILLIEPAGLVATNEPQRREIGAR</sequence>
<dbReference type="Gene3D" id="2.60.120.10">
    <property type="entry name" value="Jelly Rolls"/>
    <property type="match status" value="1"/>
</dbReference>
<evidence type="ECO:0000313" key="3">
    <source>
        <dbReference type="Proteomes" id="UP001243420"/>
    </source>
</evidence>
<keyword evidence="3" id="KW-1185">Reference proteome</keyword>
<dbReference type="CDD" id="cd02226">
    <property type="entry name" value="cupin_YdbB-like"/>
    <property type="match status" value="1"/>
</dbReference>
<dbReference type="InterPro" id="IPR014710">
    <property type="entry name" value="RmlC-like_jellyroll"/>
</dbReference>
<dbReference type="PANTHER" id="PTHR36114">
    <property type="entry name" value="16.7 KDA PROTEIN IN WHIE LOCUS"/>
    <property type="match status" value="1"/>
</dbReference>
<dbReference type="Proteomes" id="UP001243420">
    <property type="component" value="Chromosome"/>
</dbReference>
<evidence type="ECO:0000259" key="1">
    <source>
        <dbReference type="PROSITE" id="PS50042"/>
    </source>
</evidence>
<dbReference type="PANTHER" id="PTHR36114:SF1">
    <property type="entry name" value="16.7 KDA PROTEIN IN WHIE LOCUS"/>
    <property type="match status" value="1"/>
</dbReference>
<gene>
    <name evidence="2" type="ORF">P8627_05385</name>
</gene>
<dbReference type="InterPro" id="IPR000595">
    <property type="entry name" value="cNMP-bd_dom"/>
</dbReference>
<dbReference type="PROSITE" id="PS50042">
    <property type="entry name" value="CNMP_BINDING_3"/>
    <property type="match status" value="1"/>
</dbReference>
<evidence type="ECO:0000313" key="2">
    <source>
        <dbReference type="EMBL" id="WGH79696.1"/>
    </source>
</evidence>
<dbReference type="InterPro" id="IPR052044">
    <property type="entry name" value="PKS_Associated_Protein"/>
</dbReference>
<organism evidence="2 3">
    <name type="scientific">Jannaschia ovalis</name>
    <dbReference type="NCBI Taxonomy" id="3038773"/>
    <lineage>
        <taxon>Bacteria</taxon>
        <taxon>Pseudomonadati</taxon>
        <taxon>Pseudomonadota</taxon>
        <taxon>Alphaproteobacteria</taxon>
        <taxon>Rhodobacterales</taxon>
        <taxon>Roseobacteraceae</taxon>
        <taxon>Jannaschia</taxon>
    </lineage>
</organism>
<dbReference type="Pfam" id="PF07883">
    <property type="entry name" value="Cupin_2"/>
    <property type="match status" value="1"/>
</dbReference>
<dbReference type="RefSeq" id="WP_279966628.1">
    <property type="nucleotide sequence ID" value="NZ_CP122537.1"/>
</dbReference>
<dbReference type="SUPFAM" id="SSF51182">
    <property type="entry name" value="RmlC-like cupins"/>
    <property type="match status" value="1"/>
</dbReference>
<dbReference type="EMBL" id="CP122537">
    <property type="protein sequence ID" value="WGH79696.1"/>
    <property type="molecule type" value="Genomic_DNA"/>
</dbReference>